<evidence type="ECO:0000313" key="5">
    <source>
        <dbReference type="Proteomes" id="UP000265882"/>
    </source>
</evidence>
<evidence type="ECO:0000256" key="2">
    <source>
        <dbReference type="ARBA" id="ARBA00007703"/>
    </source>
</evidence>
<dbReference type="Gene3D" id="1.20.58.300">
    <property type="entry name" value="FlgN-like"/>
    <property type="match status" value="1"/>
</dbReference>
<organism evidence="4 5">
    <name type="scientific">Abyssobacteria bacterium (strain SURF_5)</name>
    <dbReference type="NCBI Taxonomy" id="2093360"/>
    <lineage>
        <taxon>Bacteria</taxon>
        <taxon>Pseudomonadati</taxon>
        <taxon>Candidatus Hydrogenedentota</taxon>
        <taxon>Candidatus Abyssobacteria</taxon>
    </lineage>
</organism>
<dbReference type="InterPro" id="IPR036679">
    <property type="entry name" value="FlgN-like_sf"/>
</dbReference>
<dbReference type="GO" id="GO:0044780">
    <property type="term" value="P:bacterial-type flagellum assembly"/>
    <property type="evidence" value="ECO:0007669"/>
    <property type="project" value="InterPro"/>
</dbReference>
<comment type="caution">
    <text evidence="4">The sequence shown here is derived from an EMBL/GenBank/DDBJ whole genome shotgun (WGS) entry which is preliminary data.</text>
</comment>
<dbReference type="AlphaFoldDB" id="A0A3A4P4V3"/>
<name>A0A3A4P4V3_ABYX5</name>
<proteinExistence type="inferred from homology"/>
<evidence type="ECO:0000256" key="1">
    <source>
        <dbReference type="ARBA" id="ARBA00002397"/>
    </source>
</evidence>
<dbReference type="EMBL" id="QZKU01000012">
    <property type="protein sequence ID" value="RJP26169.1"/>
    <property type="molecule type" value="Genomic_DNA"/>
</dbReference>
<keyword evidence="4" id="KW-0282">Flagellum</keyword>
<reference evidence="4 5" key="1">
    <citation type="journal article" date="2017" name="ISME J.">
        <title>Energy and carbon metabolisms in a deep terrestrial subsurface fluid microbial community.</title>
        <authorList>
            <person name="Momper L."/>
            <person name="Jungbluth S.P."/>
            <person name="Lee M.D."/>
            <person name="Amend J.P."/>
        </authorList>
    </citation>
    <scope>NUCLEOTIDE SEQUENCE [LARGE SCALE GENOMIC DNA]</scope>
    <source>
        <strain evidence="4">SURF_5</strain>
    </source>
</reference>
<gene>
    <name evidence="4" type="ORF">C4520_01005</name>
</gene>
<accession>A0A3A4P4V3</accession>
<keyword evidence="4" id="KW-0966">Cell projection</keyword>
<evidence type="ECO:0000256" key="3">
    <source>
        <dbReference type="ARBA" id="ARBA00022795"/>
    </source>
</evidence>
<comment type="similarity">
    <text evidence="2">Belongs to the FlgN family.</text>
</comment>
<sequence length="166" mass="18569">MEQIAERLAAILETQIENYHTLKRLALDKRKALSANDLKALPLITVDIQDIAAANYRLEEERKSVAEQLARELGFSKANVTLGQIAERLTGPLSERLHSLRSKAIAAIHDTQRQNRINVELLKYCSNLMDSVLKNLVEPESNRDVYGRTGVKKSAATAAALFDHHI</sequence>
<dbReference type="InterPro" id="IPR007809">
    <property type="entry name" value="FlgN-like"/>
</dbReference>
<comment type="function">
    <text evidence="1">Required for the efficient initiation of filament assembly.</text>
</comment>
<dbReference type="Pfam" id="PF05130">
    <property type="entry name" value="FlgN"/>
    <property type="match status" value="1"/>
</dbReference>
<evidence type="ECO:0000313" key="4">
    <source>
        <dbReference type="EMBL" id="RJP26169.1"/>
    </source>
</evidence>
<dbReference type="SUPFAM" id="SSF140566">
    <property type="entry name" value="FlgN-like"/>
    <property type="match status" value="1"/>
</dbReference>
<keyword evidence="4" id="KW-0969">Cilium</keyword>
<dbReference type="Proteomes" id="UP000265882">
    <property type="component" value="Unassembled WGS sequence"/>
</dbReference>
<keyword evidence="3" id="KW-1005">Bacterial flagellum biogenesis</keyword>
<protein>
    <submittedName>
        <fullName evidence="4">Flagellar protein FlgN</fullName>
    </submittedName>
</protein>